<dbReference type="InterPro" id="IPR001789">
    <property type="entry name" value="Sig_transdc_resp-reg_receiver"/>
</dbReference>
<proteinExistence type="predicted"/>
<dbReference type="Gene3D" id="3.40.50.2300">
    <property type="match status" value="1"/>
</dbReference>
<evidence type="ECO:0000313" key="4">
    <source>
        <dbReference type="EMBL" id="WXA92145.1"/>
    </source>
</evidence>
<dbReference type="SMART" id="SM00448">
    <property type="entry name" value="REC"/>
    <property type="match status" value="1"/>
</dbReference>
<evidence type="ECO:0000259" key="3">
    <source>
        <dbReference type="PROSITE" id="PS50110"/>
    </source>
</evidence>
<organism evidence="4 5">
    <name type="scientific">Pendulispora brunnea</name>
    <dbReference type="NCBI Taxonomy" id="2905690"/>
    <lineage>
        <taxon>Bacteria</taxon>
        <taxon>Pseudomonadati</taxon>
        <taxon>Myxococcota</taxon>
        <taxon>Myxococcia</taxon>
        <taxon>Myxococcales</taxon>
        <taxon>Sorangiineae</taxon>
        <taxon>Pendulisporaceae</taxon>
        <taxon>Pendulispora</taxon>
    </lineage>
</organism>
<feature type="domain" description="Response regulatory" evidence="3">
    <location>
        <begin position="5"/>
        <end position="122"/>
    </location>
</feature>
<reference evidence="4 5" key="1">
    <citation type="submission" date="2021-12" db="EMBL/GenBank/DDBJ databases">
        <title>Discovery of the Pendulisporaceae a myxobacterial family with distinct sporulation behavior and unique specialized metabolism.</title>
        <authorList>
            <person name="Garcia R."/>
            <person name="Popoff A."/>
            <person name="Bader C.D."/>
            <person name="Loehr J."/>
            <person name="Walesch S."/>
            <person name="Walt C."/>
            <person name="Boldt J."/>
            <person name="Bunk B."/>
            <person name="Haeckl F.J.F.P.J."/>
            <person name="Gunesch A.P."/>
            <person name="Birkelbach J."/>
            <person name="Nuebel U."/>
            <person name="Pietschmann T."/>
            <person name="Bach T."/>
            <person name="Mueller R."/>
        </authorList>
    </citation>
    <scope>NUCLEOTIDE SEQUENCE [LARGE SCALE GENOMIC DNA]</scope>
    <source>
        <strain evidence="4 5">MSr12523</strain>
    </source>
</reference>
<protein>
    <submittedName>
        <fullName evidence="4">Response regulator</fullName>
    </submittedName>
</protein>
<keyword evidence="1 2" id="KW-0597">Phosphoprotein</keyword>
<dbReference type="SUPFAM" id="SSF52172">
    <property type="entry name" value="CheY-like"/>
    <property type="match status" value="1"/>
</dbReference>
<dbReference type="Proteomes" id="UP001379533">
    <property type="component" value="Chromosome"/>
</dbReference>
<name>A0ABZ2K090_9BACT</name>
<feature type="modified residue" description="4-aspartylphosphate" evidence="2">
    <location>
        <position position="57"/>
    </location>
</feature>
<evidence type="ECO:0000256" key="2">
    <source>
        <dbReference type="PROSITE-ProRule" id="PRU00169"/>
    </source>
</evidence>
<evidence type="ECO:0000256" key="1">
    <source>
        <dbReference type="ARBA" id="ARBA00022553"/>
    </source>
</evidence>
<dbReference type="EMBL" id="CP089982">
    <property type="protein sequence ID" value="WXA92145.1"/>
    <property type="molecule type" value="Genomic_DNA"/>
</dbReference>
<dbReference type="RefSeq" id="WP_394842762.1">
    <property type="nucleotide sequence ID" value="NZ_CP089982.1"/>
</dbReference>
<dbReference type="InterPro" id="IPR011006">
    <property type="entry name" value="CheY-like_superfamily"/>
</dbReference>
<dbReference type="PANTHER" id="PTHR44591:SF3">
    <property type="entry name" value="RESPONSE REGULATORY DOMAIN-CONTAINING PROTEIN"/>
    <property type="match status" value="1"/>
</dbReference>
<dbReference type="PROSITE" id="PS50110">
    <property type="entry name" value="RESPONSE_REGULATORY"/>
    <property type="match status" value="1"/>
</dbReference>
<gene>
    <name evidence="4" type="ORF">LZC95_37540</name>
</gene>
<keyword evidence="5" id="KW-1185">Reference proteome</keyword>
<evidence type="ECO:0000313" key="5">
    <source>
        <dbReference type="Proteomes" id="UP001379533"/>
    </source>
</evidence>
<dbReference type="Pfam" id="PF00072">
    <property type="entry name" value="Response_reg"/>
    <property type="match status" value="1"/>
</dbReference>
<dbReference type="PANTHER" id="PTHR44591">
    <property type="entry name" value="STRESS RESPONSE REGULATOR PROTEIN 1"/>
    <property type="match status" value="1"/>
</dbReference>
<dbReference type="InterPro" id="IPR050595">
    <property type="entry name" value="Bact_response_regulator"/>
</dbReference>
<accession>A0ABZ2K090</accession>
<sequence>MTTKFVLVVDDDVDIREAVTGALQEEGYEVASAGNGEEALAYLQSPGSKRPHLILLDLMMPIMSGSEFRAAQEADPSLSAIPVVLVSASGDVVARADSMRVAGVVRKPLSLDILIDNVERYADKRSN</sequence>